<organism evidence="3 4">
    <name type="scientific">Rubroshorea leprosula</name>
    <dbReference type="NCBI Taxonomy" id="152421"/>
    <lineage>
        <taxon>Eukaryota</taxon>
        <taxon>Viridiplantae</taxon>
        <taxon>Streptophyta</taxon>
        <taxon>Embryophyta</taxon>
        <taxon>Tracheophyta</taxon>
        <taxon>Spermatophyta</taxon>
        <taxon>Magnoliopsida</taxon>
        <taxon>eudicotyledons</taxon>
        <taxon>Gunneridae</taxon>
        <taxon>Pentapetalae</taxon>
        <taxon>rosids</taxon>
        <taxon>malvids</taxon>
        <taxon>Malvales</taxon>
        <taxon>Dipterocarpaceae</taxon>
        <taxon>Rubroshorea</taxon>
    </lineage>
</organism>
<dbReference type="AlphaFoldDB" id="A0AAV5IMT4"/>
<dbReference type="InterPro" id="IPR007612">
    <property type="entry name" value="LOR"/>
</dbReference>
<keyword evidence="4" id="KW-1185">Reference proteome</keyword>
<reference evidence="3 4" key="1">
    <citation type="journal article" date="2021" name="Commun. Biol.">
        <title>The genome of Shorea leprosula (Dipterocarpaceae) highlights the ecological relevance of drought in aseasonal tropical rainforests.</title>
        <authorList>
            <person name="Ng K.K.S."/>
            <person name="Kobayashi M.J."/>
            <person name="Fawcett J.A."/>
            <person name="Hatakeyama M."/>
            <person name="Paape T."/>
            <person name="Ng C.H."/>
            <person name="Ang C.C."/>
            <person name="Tnah L.H."/>
            <person name="Lee C.T."/>
            <person name="Nishiyama T."/>
            <person name="Sese J."/>
            <person name="O'Brien M.J."/>
            <person name="Copetti D."/>
            <person name="Mohd Noor M.I."/>
            <person name="Ong R.C."/>
            <person name="Putra M."/>
            <person name="Sireger I.Z."/>
            <person name="Indrioko S."/>
            <person name="Kosugi Y."/>
            <person name="Izuno A."/>
            <person name="Isagi Y."/>
            <person name="Lee S.L."/>
            <person name="Shimizu K.K."/>
        </authorList>
    </citation>
    <scope>NUCLEOTIDE SEQUENCE [LARGE SCALE GENOMIC DNA]</scope>
    <source>
        <strain evidence="3">214</strain>
    </source>
</reference>
<evidence type="ECO:0000313" key="4">
    <source>
        <dbReference type="Proteomes" id="UP001054252"/>
    </source>
</evidence>
<dbReference type="Gene3D" id="2.40.160.200">
    <property type="entry name" value="LURP1-related"/>
    <property type="match status" value="1"/>
</dbReference>
<evidence type="ECO:0000259" key="2">
    <source>
        <dbReference type="PROSITE" id="PS50878"/>
    </source>
</evidence>
<dbReference type="Pfam" id="PF04525">
    <property type="entry name" value="LOR"/>
    <property type="match status" value="1"/>
</dbReference>
<dbReference type="EMBL" id="BPVZ01000015">
    <property type="protein sequence ID" value="GKV00423.1"/>
    <property type="molecule type" value="Genomic_DNA"/>
</dbReference>
<comment type="caution">
    <text evidence="3">The sequence shown here is derived from an EMBL/GenBank/DDBJ whole genome shotgun (WGS) entry which is preliminary data.</text>
</comment>
<feature type="domain" description="Reverse transcriptase" evidence="2">
    <location>
        <begin position="1"/>
        <end position="163"/>
    </location>
</feature>
<dbReference type="InterPro" id="IPR000477">
    <property type="entry name" value="RT_dom"/>
</dbReference>
<evidence type="ECO:0000256" key="1">
    <source>
        <dbReference type="ARBA" id="ARBA00005437"/>
    </source>
</evidence>
<dbReference type="PANTHER" id="PTHR33116">
    <property type="entry name" value="REVERSE TRANSCRIPTASE ZINC-BINDING DOMAIN-CONTAINING PROTEIN-RELATED-RELATED"/>
    <property type="match status" value="1"/>
</dbReference>
<dbReference type="InterPro" id="IPR038595">
    <property type="entry name" value="LOR_sf"/>
</dbReference>
<dbReference type="Proteomes" id="UP001054252">
    <property type="component" value="Unassembled WGS sequence"/>
</dbReference>
<accession>A0AAV5IMT4</accession>
<dbReference type="PANTHER" id="PTHR33116:SF78">
    <property type="entry name" value="OS12G0587133 PROTEIN"/>
    <property type="match status" value="1"/>
</dbReference>
<name>A0AAV5IMT4_9ROSI</name>
<dbReference type="InterPro" id="IPR025659">
    <property type="entry name" value="Tubby-like_C"/>
</dbReference>
<dbReference type="Pfam" id="PF00078">
    <property type="entry name" value="RVT_1"/>
    <property type="match status" value="1"/>
</dbReference>
<gene>
    <name evidence="3" type="ORF">SLEP1_g13109</name>
</gene>
<sequence>MMERMGFDIVWRGWIAKCLKSNTVSVLVNRSATREFSMTRGLQQGDPLSPFLFLMMAEALNGLTSVVVAKGYFRGVKIGDGELEVSHLQFADDTLFMGEATEDNIWTTKCIMRAFELVSGLKINYRKSSLIGVNTDEDWIRSMAWMLNCKIESLPCKYLGMPLGANPKRISTWKSLIDTFRRKLSVIHELDKIRRNFLWGGVEGGRKIAWVSWDRVCNTKKEGGLGVRNLRWFNIALLGKWWASLIGGEKGLWARVLLEKYGSKEGNWLSWLSGDRVLGSSWWNDICKLNMGLDSKDGLLLLNFNMNLGEGKNVRFWLDTWVGGFSQANVFPRLFLLATEKNCNIHQMGHWNNGCWDWKFQWRRPLRAWEEENLQQLLETIKHKKLVQGATDTWCWSLETGGGYTTRTAYEQLAKKEENKLLEYTKIWETQVPPKVSAFPWQLLLDRIPTKILTMHDRWEAYKGESTEDCDLMFTVKKCAMVQMKTKLQVFMAKNTKEYACDYRVEGSFFQDSCAVYVGETNTIVAQMHKKLSFENLLGKERFAVTMYPNVDHAFIAALIVILDSINRPGWI</sequence>
<dbReference type="PROSITE" id="PS50878">
    <property type="entry name" value="RT_POL"/>
    <property type="match status" value="1"/>
</dbReference>
<proteinExistence type="inferred from homology"/>
<comment type="similarity">
    <text evidence="1">Belongs to the LOR family.</text>
</comment>
<dbReference type="SUPFAM" id="SSF54518">
    <property type="entry name" value="Tubby C-terminal domain-like"/>
    <property type="match status" value="1"/>
</dbReference>
<protein>
    <recommendedName>
        <fullName evidence="2">Reverse transcriptase domain-containing protein</fullName>
    </recommendedName>
</protein>
<evidence type="ECO:0000313" key="3">
    <source>
        <dbReference type="EMBL" id="GKV00423.1"/>
    </source>
</evidence>